<proteinExistence type="predicted"/>
<feature type="region of interest" description="Disordered" evidence="1">
    <location>
        <begin position="29"/>
        <end position="49"/>
    </location>
</feature>
<reference evidence="2" key="1">
    <citation type="submission" date="2023-01" db="EMBL/GenBank/DDBJ databases">
        <title>Exploring GABA producing Bacteroides strains toward improving mental health.</title>
        <authorList>
            <person name="Yousuf B."/>
            <person name="Bouhlel N.E."/>
            <person name="Mottawea W."/>
            <person name="Hammami R."/>
        </authorList>
    </citation>
    <scope>NUCLEOTIDE SEQUENCE</scope>
    <source>
        <strain evidence="2">UO.H1047</strain>
    </source>
</reference>
<dbReference type="Proteomes" id="UP001213646">
    <property type="component" value="Unassembled WGS sequence"/>
</dbReference>
<organism evidence="2 3">
    <name type="scientific">Parabacteroides johnsonii</name>
    <dbReference type="NCBI Taxonomy" id="387661"/>
    <lineage>
        <taxon>Bacteria</taxon>
        <taxon>Pseudomonadati</taxon>
        <taxon>Bacteroidota</taxon>
        <taxon>Bacteroidia</taxon>
        <taxon>Bacteroidales</taxon>
        <taxon>Tannerellaceae</taxon>
        <taxon>Parabacteroides</taxon>
    </lineage>
</organism>
<gene>
    <name evidence="2" type="ORF">PQG89_12525</name>
</gene>
<evidence type="ECO:0000313" key="3">
    <source>
        <dbReference type="Proteomes" id="UP001213646"/>
    </source>
</evidence>
<protein>
    <submittedName>
        <fullName evidence="2">Uncharacterized protein</fullName>
    </submittedName>
</protein>
<name>A0AAW6I4R5_9BACT</name>
<sequence>MGSIRCSDTIYKLSAGRRTIVRWLANDRPSASERSFVARRTTSESKHQP</sequence>
<accession>A0AAW6I4R5</accession>
<dbReference type="EMBL" id="JAQPYX010000103">
    <property type="protein sequence ID" value="MDC7150245.1"/>
    <property type="molecule type" value="Genomic_DNA"/>
</dbReference>
<dbReference type="RefSeq" id="WP_195485839.1">
    <property type="nucleotide sequence ID" value="NZ_CAKXHP010000077.1"/>
</dbReference>
<evidence type="ECO:0000313" key="2">
    <source>
        <dbReference type="EMBL" id="MDC7150245.1"/>
    </source>
</evidence>
<evidence type="ECO:0000256" key="1">
    <source>
        <dbReference type="SAM" id="MobiDB-lite"/>
    </source>
</evidence>
<dbReference type="AlphaFoldDB" id="A0AAW6I4R5"/>
<comment type="caution">
    <text evidence="2">The sequence shown here is derived from an EMBL/GenBank/DDBJ whole genome shotgun (WGS) entry which is preliminary data.</text>
</comment>